<proteinExistence type="predicted"/>
<feature type="compositionally biased region" description="Low complexity" evidence="1">
    <location>
        <begin position="693"/>
        <end position="708"/>
    </location>
</feature>
<gene>
    <name evidence="2" type="ORF">CAUS1442_LOCUS428</name>
</gene>
<accession>A0A7R9WMZ6</accession>
<dbReference type="EMBL" id="HBEF01000654">
    <property type="protein sequence ID" value="CAD8328331.1"/>
    <property type="molecule type" value="Transcribed_RNA"/>
</dbReference>
<evidence type="ECO:0000256" key="1">
    <source>
        <dbReference type="SAM" id="MobiDB-lite"/>
    </source>
</evidence>
<feature type="compositionally biased region" description="Polar residues" evidence="1">
    <location>
        <begin position="139"/>
        <end position="171"/>
    </location>
</feature>
<organism evidence="2">
    <name type="scientific">Craspedostauros australis</name>
    <dbReference type="NCBI Taxonomy" id="1486917"/>
    <lineage>
        <taxon>Eukaryota</taxon>
        <taxon>Sar</taxon>
        <taxon>Stramenopiles</taxon>
        <taxon>Ochrophyta</taxon>
        <taxon>Bacillariophyta</taxon>
        <taxon>Bacillariophyceae</taxon>
        <taxon>Bacillariophycidae</taxon>
        <taxon>Naviculales</taxon>
        <taxon>Naviculaceae</taxon>
        <taxon>Craspedostauros</taxon>
    </lineage>
</organism>
<name>A0A7R9WMZ6_9STRA</name>
<feature type="region of interest" description="Disordered" evidence="1">
    <location>
        <begin position="139"/>
        <end position="176"/>
    </location>
</feature>
<sequence length="742" mass="81179">MDTGVSIPQIHSASSTIMSECDSLPNLARVLAIKDFFQTRQRERESSKCCCAHKTDTAYVYRFTCIDGSTPTAMRVRVESGIKSSIKSSIKRPESERGSRKISTHQRKGKGKGNTQATSNFVSASVTSSISIMQDTARNCDRTNPASQSNAPDGTEQKQNTDICNQSNNPSLDPAPENEILSHICTILSDTDSATDQHFRLLENHESCLARSPWPRNQGAGSMPDSYLCIPGDTLGDLIPPSCQNQTNAYPIRWAQISAYVRARGVMGMGPIILSTSHLSIPECRYIVTVAGINLFTFINPERTEVPSRRCNANRISALTPATHSPAPPTAPSPEARQLLHALDVLLRLFHECAFDPIKNNISIWFEPHFPQLLLRLNVRLDDVRLWTHMEMTEEHCKLIATTAKSIRCAYVSFGDGGGSFFRHMVESNARIESIAFSRTNIDIDLLCEAIPRLSTLKSVGLRCSRQGDGPGDHSVRSAQLDKFVLAIVDHSGIQKVTQSGSAPATQWLHRLSQLIRCDHISSISDDFTVSADRTDTGCLDRTARLSITAAILDAVRDNPNLVALDLDLSSRRAVDADRWECGVKSFLRERIVGKKAIGVVENMLRQDRMSSGTLTQMLSMQKVSNHLDTVFSIVSMLSDYIGSHAPCVVGDMPNSDTRKLDDDCAMSDTDADACGLVDGGGASNSSNLPKPAAAATSESSVSTSMTAEGEDGITQKRFRCLDLSDNDANGKEKVRKVKLRT</sequence>
<evidence type="ECO:0000313" key="2">
    <source>
        <dbReference type="EMBL" id="CAD8328331.1"/>
    </source>
</evidence>
<reference evidence="2" key="1">
    <citation type="submission" date="2021-01" db="EMBL/GenBank/DDBJ databases">
        <authorList>
            <person name="Corre E."/>
            <person name="Pelletier E."/>
            <person name="Niang G."/>
            <person name="Scheremetjew M."/>
            <person name="Finn R."/>
            <person name="Kale V."/>
            <person name="Holt S."/>
            <person name="Cochrane G."/>
            <person name="Meng A."/>
            <person name="Brown T."/>
            <person name="Cohen L."/>
        </authorList>
    </citation>
    <scope>NUCLEOTIDE SEQUENCE</scope>
    <source>
        <strain evidence="2">CCMP3328</strain>
    </source>
</reference>
<protein>
    <submittedName>
        <fullName evidence="2">Uncharacterized protein</fullName>
    </submittedName>
</protein>
<feature type="region of interest" description="Disordered" evidence="1">
    <location>
        <begin position="683"/>
        <end position="711"/>
    </location>
</feature>
<feature type="region of interest" description="Disordered" evidence="1">
    <location>
        <begin position="82"/>
        <end position="121"/>
    </location>
</feature>
<dbReference type="AlphaFoldDB" id="A0A7R9WMZ6"/>
<feature type="compositionally biased region" description="Basic residues" evidence="1">
    <location>
        <begin position="100"/>
        <end position="111"/>
    </location>
</feature>